<keyword evidence="1" id="KW-0479">Metal-binding</keyword>
<dbReference type="GO" id="GO:0008270">
    <property type="term" value="F:zinc ion binding"/>
    <property type="evidence" value="ECO:0007669"/>
    <property type="project" value="UniProtKB-KW"/>
</dbReference>
<dbReference type="SUPFAM" id="SSF48403">
    <property type="entry name" value="Ankyrin repeat"/>
    <property type="match status" value="1"/>
</dbReference>
<evidence type="ECO:0000313" key="8">
    <source>
        <dbReference type="EMBL" id="GIL92792.1"/>
    </source>
</evidence>
<dbReference type="Proteomes" id="UP000722791">
    <property type="component" value="Unassembled WGS sequence"/>
</dbReference>
<evidence type="ECO:0000313" key="9">
    <source>
        <dbReference type="EMBL" id="GIM16624.1"/>
    </source>
</evidence>
<evidence type="ECO:0000313" key="10">
    <source>
        <dbReference type="Proteomes" id="UP000722791"/>
    </source>
</evidence>
<feature type="compositionally biased region" description="Pro residues" evidence="6">
    <location>
        <begin position="877"/>
        <end position="887"/>
    </location>
</feature>
<dbReference type="InterPro" id="IPR036770">
    <property type="entry name" value="Ankyrin_rpt-contain_sf"/>
</dbReference>
<dbReference type="SUPFAM" id="SSF144232">
    <property type="entry name" value="HIT/MYND zinc finger-like"/>
    <property type="match status" value="1"/>
</dbReference>
<dbReference type="PROSITE" id="PS50088">
    <property type="entry name" value="ANK_REPEAT"/>
    <property type="match status" value="1"/>
</dbReference>
<evidence type="ECO:0000259" key="7">
    <source>
        <dbReference type="PROSITE" id="PS50865"/>
    </source>
</evidence>
<keyword evidence="2 5" id="KW-0863">Zinc-finger</keyword>
<proteinExistence type="predicted"/>
<reference evidence="9" key="1">
    <citation type="journal article" date="2021" name="Proc. Natl. Acad. Sci. U.S.A.">
        <title>Three genomes in the algal genus Volvox reveal the fate of a haploid sex-determining region after a transition to homothallism.</title>
        <authorList>
            <person name="Yamamoto K."/>
            <person name="Hamaji T."/>
            <person name="Kawai-Toyooka H."/>
            <person name="Matsuzaki R."/>
            <person name="Takahashi F."/>
            <person name="Nishimura Y."/>
            <person name="Kawachi M."/>
            <person name="Noguchi H."/>
            <person name="Minakuchi Y."/>
            <person name="Umen J.G."/>
            <person name="Toyoda A."/>
            <person name="Nozaki H."/>
        </authorList>
    </citation>
    <scope>NUCLEOTIDE SEQUENCE</scope>
    <source>
        <strain evidence="9">NIES-3785</strain>
        <strain evidence="8">NIES-3786</strain>
    </source>
</reference>
<dbReference type="InterPro" id="IPR002110">
    <property type="entry name" value="Ankyrin_rpt"/>
</dbReference>
<keyword evidence="11" id="KW-1185">Reference proteome</keyword>
<feature type="compositionally biased region" description="Basic and acidic residues" evidence="6">
    <location>
        <begin position="865"/>
        <end position="874"/>
    </location>
</feature>
<evidence type="ECO:0000313" key="11">
    <source>
        <dbReference type="Proteomes" id="UP000747110"/>
    </source>
</evidence>
<keyword evidence="3" id="KW-0862">Zinc</keyword>
<dbReference type="PROSITE" id="PS50865">
    <property type="entry name" value="ZF_MYND_2"/>
    <property type="match status" value="1"/>
</dbReference>
<feature type="region of interest" description="Disordered" evidence="6">
    <location>
        <begin position="780"/>
        <end position="933"/>
    </location>
</feature>
<dbReference type="Gene3D" id="1.25.40.20">
    <property type="entry name" value="Ankyrin repeat-containing domain"/>
    <property type="match status" value="1"/>
</dbReference>
<feature type="region of interest" description="Disordered" evidence="6">
    <location>
        <begin position="322"/>
        <end position="349"/>
    </location>
</feature>
<feature type="compositionally biased region" description="Polar residues" evidence="6">
    <location>
        <begin position="843"/>
        <end position="860"/>
    </location>
</feature>
<dbReference type="InterPro" id="IPR002893">
    <property type="entry name" value="Znf_MYND"/>
</dbReference>
<dbReference type="OrthoDB" id="547464at2759"/>
<dbReference type="Proteomes" id="UP000747110">
    <property type="component" value="Unassembled WGS sequence"/>
</dbReference>
<dbReference type="EMBL" id="BNCQ01000081">
    <property type="protein sequence ID" value="GIM16624.1"/>
    <property type="molecule type" value="Genomic_DNA"/>
</dbReference>
<dbReference type="Pfam" id="PF01753">
    <property type="entry name" value="zf-MYND"/>
    <property type="match status" value="1"/>
</dbReference>
<evidence type="ECO:0000256" key="2">
    <source>
        <dbReference type="ARBA" id="ARBA00022771"/>
    </source>
</evidence>
<feature type="compositionally biased region" description="Basic and acidic residues" evidence="6">
    <location>
        <begin position="826"/>
        <end position="842"/>
    </location>
</feature>
<feature type="compositionally biased region" description="Low complexity" evidence="6">
    <location>
        <begin position="701"/>
        <end position="712"/>
    </location>
</feature>
<gene>
    <name evidence="8" type="ORF">Vretifemale_20282</name>
    <name evidence="9" type="ORF">Vretimale_19193</name>
</gene>
<keyword evidence="4" id="KW-0040">ANK repeat</keyword>
<feature type="repeat" description="ANK" evidence="4">
    <location>
        <begin position="574"/>
        <end position="607"/>
    </location>
</feature>
<comment type="caution">
    <text evidence="9">The sequence shown here is derived from an EMBL/GenBank/DDBJ whole genome shotgun (WGS) entry which is preliminary data.</text>
</comment>
<evidence type="ECO:0000256" key="4">
    <source>
        <dbReference type="PROSITE-ProRule" id="PRU00023"/>
    </source>
</evidence>
<dbReference type="AlphaFoldDB" id="A0A8J4GWD1"/>
<protein>
    <recommendedName>
        <fullName evidence="7">MYND-type domain-containing protein</fullName>
    </recommendedName>
</protein>
<name>A0A8J4GWD1_9CHLO</name>
<evidence type="ECO:0000256" key="1">
    <source>
        <dbReference type="ARBA" id="ARBA00022723"/>
    </source>
</evidence>
<feature type="compositionally biased region" description="Basic and acidic residues" evidence="6">
    <location>
        <begin position="691"/>
        <end position="700"/>
    </location>
</feature>
<sequence>MDDYPIRHLTQREYRSWKCPCPDCGNFAYMCPFGFNYRCGAPTPGVHFDCDPPVNKLQEANKAFVKDYDRVMRGYQHEYFNGVSANSAKIISEDYVLISTRYRTWFASGEICRAAMRAVAAGAYVDQKPSLAVSQAESALAISPRCPEALYLLARMKAKSYEEALELCNRGWDKYDQLLSKSGWAECRATFPHLASAPPLRGISRCMVGAIHALCRLRRGAEAYDKMQALLQVTPPVCKEPLEDIWCIAPEVIYRAKGPAACLEWLSTHMCDEVLYRGGAGVWWIATWALAWVATHPGEDFKWSSLMLFEDETVIMGIAGEASEGKNDEGEGSSSSSSGDADGGSERGCELESYNRHVSRVRLKKPRSVKEKLRNGMAMAICCCWMPNLLDMLLGDIPIPSGPLPPISTSPGAMAPQVAYARCCGDLWRDTPGILDYARRYRNTYEVFCVVTDARTGRKVDMDEFQRFMAPFSELAPKPSTVTAATSAASAGSGSRSESRSLAHTGIFPDAILYQGYGGWHGFVEMACAFTNFYAAKEDATMETVDLEILQALLAAGCPLEASIVKGPRGVPKASNSPLMTAMYRGYGPEAVRHLVRAGADPLAIDSCNDVPLLAAAERGMWREMQAVFKARRKLGYMMPTPFLWGSYVARFLSCGLAMHPPRTVFQVLLEVVLTSPYLSDVAGRAPGPAHCKEDGRKEATTTTTATTAITAPPESPNSPWCNFLKVIEVLVAYGMTSIPGHLMSSLDDLPASLAPKAQQPAREALQHLRKLLKEAEVRRMEQEEGAQSKGQGRGSLQEHGQRQTAGQKEKQQQGDGQGQGQGGQQKEKEGTSSKDKQDVEKTQQPMQKEQQGKNEQCTQAAKCGDSKVSERAKPKSMPPSLPPPPQQQQMTKQQHQQQRHMQMQTAGGAGEGHTSQVHDKSGRSAAAEAPEAEAIAAAVAAVRAVTLDHRHQLQLRQDDRSHCWACGKEKDRAAGVKMRKCSSCCTARYCGEQCQKEHWPRHRQECKELAAAAVKEKKKDREA</sequence>
<accession>A0A8J4GWD1</accession>
<evidence type="ECO:0000256" key="6">
    <source>
        <dbReference type="SAM" id="MobiDB-lite"/>
    </source>
</evidence>
<feature type="domain" description="MYND-type" evidence="7">
    <location>
        <begin position="964"/>
        <end position="1007"/>
    </location>
</feature>
<dbReference type="Gene3D" id="6.10.140.2220">
    <property type="match status" value="1"/>
</dbReference>
<dbReference type="EMBL" id="BNCP01000083">
    <property type="protein sequence ID" value="GIL92792.1"/>
    <property type="molecule type" value="Genomic_DNA"/>
</dbReference>
<evidence type="ECO:0000256" key="5">
    <source>
        <dbReference type="PROSITE-ProRule" id="PRU00134"/>
    </source>
</evidence>
<feature type="region of interest" description="Disordered" evidence="6">
    <location>
        <begin position="685"/>
        <end position="715"/>
    </location>
</feature>
<evidence type="ECO:0000256" key="3">
    <source>
        <dbReference type="ARBA" id="ARBA00022833"/>
    </source>
</evidence>
<feature type="compositionally biased region" description="Low complexity" evidence="6">
    <location>
        <begin position="888"/>
        <end position="906"/>
    </location>
</feature>
<organism evidence="9 10">
    <name type="scientific">Volvox reticuliferus</name>
    <dbReference type="NCBI Taxonomy" id="1737510"/>
    <lineage>
        <taxon>Eukaryota</taxon>
        <taxon>Viridiplantae</taxon>
        <taxon>Chlorophyta</taxon>
        <taxon>core chlorophytes</taxon>
        <taxon>Chlorophyceae</taxon>
        <taxon>CS clade</taxon>
        <taxon>Chlamydomonadales</taxon>
        <taxon>Volvocaceae</taxon>
        <taxon>Volvox</taxon>
    </lineage>
</organism>